<name>A0AAD9USI5_ACRCE</name>
<sequence length="252" mass="29584">MDNRKWWQQQWMNIIKNEERGLMLMHLNWWFGIGAIFVPVIVRKNLTGMSTAPVKGVHQEKLKSSIGSAVNRYTQTYAGKNMHESNMETDSISATDKSSYISDYSNEDQRDDNFETLEPADSTENKEFSEDYEIPSNRMEKTIVKAVLKALQIIENPKASHQRFEDILNFGKQLFYEGLGEECDMDIVDAVWPSSWEEAQIILRRAGYENPKEYFVCFCRKKAKGIKIWWKEICLQWKMGYHVWKKTNLQTL</sequence>
<dbReference type="EMBL" id="JARQWQ010000156">
    <property type="protein sequence ID" value="KAK2548102.1"/>
    <property type="molecule type" value="Genomic_DNA"/>
</dbReference>
<proteinExistence type="predicted"/>
<organism evidence="3 4">
    <name type="scientific">Acropora cervicornis</name>
    <name type="common">Staghorn coral</name>
    <dbReference type="NCBI Taxonomy" id="6130"/>
    <lineage>
        <taxon>Eukaryota</taxon>
        <taxon>Metazoa</taxon>
        <taxon>Cnidaria</taxon>
        <taxon>Anthozoa</taxon>
        <taxon>Hexacorallia</taxon>
        <taxon>Scleractinia</taxon>
        <taxon>Astrocoeniina</taxon>
        <taxon>Acroporidae</taxon>
        <taxon>Acropora</taxon>
    </lineage>
</organism>
<keyword evidence="2" id="KW-0472">Membrane</keyword>
<feature type="region of interest" description="Disordered" evidence="1">
    <location>
        <begin position="102"/>
        <end position="130"/>
    </location>
</feature>
<evidence type="ECO:0000256" key="2">
    <source>
        <dbReference type="SAM" id="Phobius"/>
    </source>
</evidence>
<keyword evidence="2" id="KW-0812">Transmembrane</keyword>
<reference evidence="3" key="1">
    <citation type="journal article" date="2023" name="G3 (Bethesda)">
        <title>Whole genome assembly and annotation of the endangered Caribbean coral Acropora cervicornis.</title>
        <authorList>
            <person name="Selwyn J.D."/>
            <person name="Vollmer S.V."/>
        </authorList>
    </citation>
    <scope>NUCLEOTIDE SEQUENCE</scope>
    <source>
        <strain evidence="3">K2</strain>
    </source>
</reference>
<protein>
    <submittedName>
        <fullName evidence="3">Uncharacterized protein</fullName>
    </submittedName>
</protein>
<dbReference type="AlphaFoldDB" id="A0AAD9USI5"/>
<evidence type="ECO:0000313" key="4">
    <source>
        <dbReference type="Proteomes" id="UP001249851"/>
    </source>
</evidence>
<reference evidence="3" key="2">
    <citation type="journal article" date="2023" name="Science">
        <title>Genomic signatures of disease resistance in endangered staghorn corals.</title>
        <authorList>
            <person name="Vollmer S.V."/>
            <person name="Selwyn J.D."/>
            <person name="Despard B.A."/>
            <person name="Roesel C.L."/>
        </authorList>
    </citation>
    <scope>NUCLEOTIDE SEQUENCE</scope>
    <source>
        <strain evidence="3">K2</strain>
    </source>
</reference>
<evidence type="ECO:0000313" key="3">
    <source>
        <dbReference type="EMBL" id="KAK2548102.1"/>
    </source>
</evidence>
<accession>A0AAD9USI5</accession>
<feature type="transmembrane region" description="Helical" evidence="2">
    <location>
        <begin position="21"/>
        <end position="42"/>
    </location>
</feature>
<keyword evidence="4" id="KW-1185">Reference proteome</keyword>
<keyword evidence="2" id="KW-1133">Transmembrane helix</keyword>
<comment type="caution">
    <text evidence="3">The sequence shown here is derived from an EMBL/GenBank/DDBJ whole genome shotgun (WGS) entry which is preliminary data.</text>
</comment>
<gene>
    <name evidence="3" type="ORF">P5673_031802</name>
</gene>
<dbReference type="Proteomes" id="UP001249851">
    <property type="component" value="Unassembled WGS sequence"/>
</dbReference>
<evidence type="ECO:0000256" key="1">
    <source>
        <dbReference type="SAM" id="MobiDB-lite"/>
    </source>
</evidence>